<accession>A0A6L9U3N3</accession>
<evidence type="ECO:0000313" key="2">
    <source>
        <dbReference type="Proteomes" id="UP000483035"/>
    </source>
</evidence>
<evidence type="ECO:0000313" key="1">
    <source>
        <dbReference type="EMBL" id="NEI69098.1"/>
    </source>
</evidence>
<dbReference type="AlphaFoldDB" id="A0A6L9U3N3"/>
<dbReference type="RefSeq" id="WP_163985523.1">
    <property type="nucleotide sequence ID" value="NZ_WUEY01000002.1"/>
</dbReference>
<organism evidence="1 2">
    <name type="scientific">Rhizobium lusitanum</name>
    <dbReference type="NCBI Taxonomy" id="293958"/>
    <lineage>
        <taxon>Bacteria</taxon>
        <taxon>Pseudomonadati</taxon>
        <taxon>Pseudomonadota</taxon>
        <taxon>Alphaproteobacteria</taxon>
        <taxon>Hyphomicrobiales</taxon>
        <taxon>Rhizobiaceae</taxon>
        <taxon>Rhizobium/Agrobacterium group</taxon>
        <taxon>Rhizobium</taxon>
    </lineage>
</organism>
<proteinExistence type="predicted"/>
<dbReference type="EMBL" id="WUEY01000002">
    <property type="protein sequence ID" value="NEI69098.1"/>
    <property type="molecule type" value="Genomic_DNA"/>
</dbReference>
<gene>
    <name evidence="1" type="ORF">GR212_05885</name>
</gene>
<sequence length="119" mass="13596">MSTSPVICEVRYFIDQNAMDEFKAYARTWMMLIERYGGTHYGYFISREGPAGSAVSFPGMGRDGASDIAIARFTFPDDAAYFRYREEAARDADGVEANSRYGNNPPFRSYERVFLERLL</sequence>
<dbReference type="Proteomes" id="UP000483035">
    <property type="component" value="Unassembled WGS sequence"/>
</dbReference>
<dbReference type="InterPro" id="IPR011008">
    <property type="entry name" value="Dimeric_a/b-barrel"/>
</dbReference>
<dbReference type="SUPFAM" id="SSF54909">
    <property type="entry name" value="Dimeric alpha+beta barrel"/>
    <property type="match status" value="1"/>
</dbReference>
<name>A0A6L9U3N3_9HYPH</name>
<protein>
    <submittedName>
        <fullName evidence="1">NIPSNAP family protein</fullName>
    </submittedName>
</protein>
<reference evidence="1 2" key="1">
    <citation type="submission" date="2019-12" db="EMBL/GenBank/DDBJ databases">
        <title>Rhizobium genotypes associated with high levels of biological nitrogen fixation by grain legumes in a temperate-maritime cropping system.</title>
        <authorList>
            <person name="Maluk M."/>
            <person name="Francesc Ferrando Molina F."/>
            <person name="Lopez Del Egido L."/>
            <person name="Lafos M."/>
            <person name="Langarica-Fuentes A."/>
            <person name="Gebre Yohannes G."/>
            <person name="Young M.W."/>
            <person name="Martin P."/>
            <person name="Gantlett R."/>
            <person name="Kenicer G."/>
            <person name="Hawes C."/>
            <person name="Begg G.S."/>
            <person name="Quilliam R.S."/>
            <person name="Squire G.R."/>
            <person name="Poole P.S."/>
            <person name="Young P.W."/>
            <person name="Iannetta P.M."/>
            <person name="James E.K."/>
        </authorList>
    </citation>
    <scope>NUCLEOTIDE SEQUENCE [LARGE SCALE GENOMIC DNA]</scope>
    <source>
        <strain evidence="1 2">JHI1118</strain>
    </source>
</reference>
<comment type="caution">
    <text evidence="1">The sequence shown here is derived from an EMBL/GenBank/DDBJ whole genome shotgun (WGS) entry which is preliminary data.</text>
</comment>